<dbReference type="AlphaFoldDB" id="G7JDC3"/>
<dbReference type="Proteomes" id="UP000002051">
    <property type="component" value="Chromosome 4"/>
</dbReference>
<dbReference type="STRING" id="3880.G7JDC3"/>
<dbReference type="InterPro" id="IPR027417">
    <property type="entry name" value="P-loop_NTPase"/>
</dbReference>
<dbReference type="Gene3D" id="1.10.8.430">
    <property type="entry name" value="Helical domain of apoptotic protease-activating factors"/>
    <property type="match status" value="1"/>
</dbReference>
<dbReference type="Gene3D" id="3.40.50.300">
    <property type="entry name" value="P-loop containing nucleotide triphosphate hydrolases"/>
    <property type="match status" value="1"/>
</dbReference>
<dbReference type="InterPro" id="IPR044974">
    <property type="entry name" value="Disease_R_plants"/>
</dbReference>
<reference evidence="2" key="3">
    <citation type="submission" date="2015-04" db="UniProtKB">
        <authorList>
            <consortium name="EnsemblPlants"/>
        </authorList>
    </citation>
    <scope>IDENTIFICATION</scope>
    <source>
        <strain evidence="2">cv. Jemalong A17</strain>
    </source>
</reference>
<dbReference type="PaxDb" id="3880-AES87251"/>
<dbReference type="InterPro" id="IPR042197">
    <property type="entry name" value="Apaf_helical"/>
</dbReference>
<dbReference type="eggNOG" id="ENOG502QQJE">
    <property type="taxonomic scope" value="Eukaryota"/>
</dbReference>
<dbReference type="HOGENOM" id="CLU_1117139_0_0_1"/>
<dbReference type="GO" id="GO:0043531">
    <property type="term" value="F:ADP binding"/>
    <property type="evidence" value="ECO:0007669"/>
    <property type="project" value="InterPro"/>
</dbReference>
<evidence type="ECO:0000313" key="2">
    <source>
        <dbReference type="EnsemblPlants" id="AES87251"/>
    </source>
</evidence>
<sequence>MVVFYVVANASYIGLTFYRSKSEDINNIVQGLIRLIEDKFVSVAKHPVGVEARMQDVIQLLNAEQPENTIIIGVWGTNGVGKTTISFLLNVNEIWECSDGQVSLQRQLLSDIYKMTKIQINTVESGKMVLWKRLRHRKIFLVHDNLNKLDQLNALCGSLEWFGHVDLIYRMKYMDITESLELLSWHAFKTPSPTESYADLCKDYVEYCGGLPLALEVIRSFLLDKSVAEWKNALKKLKTIPNDIIIGKL</sequence>
<dbReference type="GO" id="GO:0006952">
    <property type="term" value="P:defense response"/>
    <property type="evidence" value="ECO:0007669"/>
    <property type="project" value="InterPro"/>
</dbReference>
<organism evidence="1 3">
    <name type="scientific">Medicago truncatula</name>
    <name type="common">Barrel medic</name>
    <name type="synonym">Medicago tribuloides</name>
    <dbReference type="NCBI Taxonomy" id="3880"/>
    <lineage>
        <taxon>Eukaryota</taxon>
        <taxon>Viridiplantae</taxon>
        <taxon>Streptophyta</taxon>
        <taxon>Embryophyta</taxon>
        <taxon>Tracheophyta</taxon>
        <taxon>Spermatophyta</taxon>
        <taxon>Magnoliopsida</taxon>
        <taxon>eudicotyledons</taxon>
        <taxon>Gunneridae</taxon>
        <taxon>Pentapetalae</taxon>
        <taxon>rosids</taxon>
        <taxon>fabids</taxon>
        <taxon>Fabales</taxon>
        <taxon>Fabaceae</taxon>
        <taxon>Papilionoideae</taxon>
        <taxon>50 kb inversion clade</taxon>
        <taxon>NPAAA clade</taxon>
        <taxon>Hologalegina</taxon>
        <taxon>IRL clade</taxon>
        <taxon>Trifolieae</taxon>
        <taxon>Medicago</taxon>
    </lineage>
</organism>
<dbReference type="PRINTS" id="PR00364">
    <property type="entry name" value="DISEASERSIST"/>
</dbReference>
<reference evidence="1 3" key="2">
    <citation type="journal article" date="2014" name="BMC Genomics">
        <title>An improved genome release (version Mt4.0) for the model legume Medicago truncatula.</title>
        <authorList>
            <person name="Tang H."/>
            <person name="Krishnakumar V."/>
            <person name="Bidwell S."/>
            <person name="Rosen B."/>
            <person name="Chan A."/>
            <person name="Zhou S."/>
            <person name="Gentzbittel L."/>
            <person name="Childs K.L."/>
            <person name="Yandell M."/>
            <person name="Gundlach H."/>
            <person name="Mayer K.F."/>
            <person name="Schwartz D.C."/>
            <person name="Town C.D."/>
        </authorList>
    </citation>
    <scope>GENOME REANNOTATION</scope>
    <source>
        <strain evidence="2 3">cv. Jemalong A17</strain>
    </source>
</reference>
<evidence type="ECO:0000313" key="1">
    <source>
        <dbReference type="EMBL" id="AES87251.1"/>
    </source>
</evidence>
<gene>
    <name evidence="1" type="ordered locus">MTR_4g023370</name>
</gene>
<protein>
    <submittedName>
        <fullName evidence="1">TIR-NBS-LRR class disease resistance protein</fullName>
    </submittedName>
</protein>
<dbReference type="PANTHER" id="PTHR11017:SF271">
    <property type="entry name" value="DISEASE RESISTANCE PROTEIN (TIR-NBS-LRR CLASS) FAMILY"/>
    <property type="match status" value="1"/>
</dbReference>
<dbReference type="PANTHER" id="PTHR11017">
    <property type="entry name" value="LEUCINE-RICH REPEAT-CONTAINING PROTEIN"/>
    <property type="match status" value="1"/>
</dbReference>
<dbReference type="EnsemblPlants" id="AES87251">
    <property type="protein sequence ID" value="AES87251"/>
    <property type="gene ID" value="MTR_4g023370"/>
</dbReference>
<keyword evidence="3" id="KW-1185">Reference proteome</keyword>
<reference evidence="1 3" key="1">
    <citation type="journal article" date="2011" name="Nature">
        <title>The Medicago genome provides insight into the evolution of rhizobial symbioses.</title>
        <authorList>
            <person name="Young N.D."/>
            <person name="Debelle F."/>
            <person name="Oldroyd G.E."/>
            <person name="Geurts R."/>
            <person name="Cannon S.B."/>
            <person name="Udvardi M.K."/>
            <person name="Benedito V.A."/>
            <person name="Mayer K.F."/>
            <person name="Gouzy J."/>
            <person name="Schoof H."/>
            <person name="Van de Peer Y."/>
            <person name="Proost S."/>
            <person name="Cook D.R."/>
            <person name="Meyers B.C."/>
            <person name="Spannagl M."/>
            <person name="Cheung F."/>
            <person name="De Mita S."/>
            <person name="Krishnakumar V."/>
            <person name="Gundlach H."/>
            <person name="Zhou S."/>
            <person name="Mudge J."/>
            <person name="Bharti A.K."/>
            <person name="Murray J.D."/>
            <person name="Naoumkina M.A."/>
            <person name="Rosen B."/>
            <person name="Silverstein K.A."/>
            <person name="Tang H."/>
            <person name="Rombauts S."/>
            <person name="Zhao P.X."/>
            <person name="Zhou P."/>
            <person name="Barbe V."/>
            <person name="Bardou P."/>
            <person name="Bechner M."/>
            <person name="Bellec A."/>
            <person name="Berger A."/>
            <person name="Berges H."/>
            <person name="Bidwell S."/>
            <person name="Bisseling T."/>
            <person name="Choisne N."/>
            <person name="Couloux A."/>
            <person name="Denny R."/>
            <person name="Deshpande S."/>
            <person name="Dai X."/>
            <person name="Doyle J.J."/>
            <person name="Dudez A.M."/>
            <person name="Farmer A.D."/>
            <person name="Fouteau S."/>
            <person name="Franken C."/>
            <person name="Gibelin C."/>
            <person name="Gish J."/>
            <person name="Goldstein S."/>
            <person name="Gonzalez A.J."/>
            <person name="Green P.J."/>
            <person name="Hallab A."/>
            <person name="Hartog M."/>
            <person name="Hua A."/>
            <person name="Humphray S.J."/>
            <person name="Jeong D.H."/>
            <person name="Jing Y."/>
            <person name="Jocker A."/>
            <person name="Kenton S.M."/>
            <person name="Kim D.J."/>
            <person name="Klee K."/>
            <person name="Lai H."/>
            <person name="Lang C."/>
            <person name="Lin S."/>
            <person name="Macmil S.L."/>
            <person name="Magdelenat G."/>
            <person name="Matthews L."/>
            <person name="McCorrison J."/>
            <person name="Monaghan E.L."/>
            <person name="Mun J.H."/>
            <person name="Najar F.Z."/>
            <person name="Nicholson C."/>
            <person name="Noirot C."/>
            <person name="O'Bleness M."/>
            <person name="Paule C.R."/>
            <person name="Poulain J."/>
            <person name="Prion F."/>
            <person name="Qin B."/>
            <person name="Qu C."/>
            <person name="Retzel E.F."/>
            <person name="Riddle C."/>
            <person name="Sallet E."/>
            <person name="Samain S."/>
            <person name="Samson N."/>
            <person name="Sanders I."/>
            <person name="Saurat O."/>
            <person name="Scarpelli C."/>
            <person name="Schiex T."/>
            <person name="Segurens B."/>
            <person name="Severin A.J."/>
            <person name="Sherrier D.J."/>
            <person name="Shi R."/>
            <person name="Sims S."/>
            <person name="Singer S.R."/>
            <person name="Sinharoy S."/>
            <person name="Sterck L."/>
            <person name="Viollet A."/>
            <person name="Wang B.B."/>
            <person name="Wang K."/>
            <person name="Wang M."/>
            <person name="Wang X."/>
            <person name="Warfsmann J."/>
            <person name="Weissenbach J."/>
            <person name="White D.D."/>
            <person name="White J.D."/>
            <person name="Wiley G.B."/>
            <person name="Wincker P."/>
            <person name="Xing Y."/>
            <person name="Yang L."/>
            <person name="Yao Z."/>
            <person name="Ying F."/>
            <person name="Zhai J."/>
            <person name="Zhou L."/>
            <person name="Zuber A."/>
            <person name="Denarie J."/>
            <person name="Dixon R.A."/>
            <person name="May G.D."/>
            <person name="Schwartz D.C."/>
            <person name="Rogers J."/>
            <person name="Quetier F."/>
            <person name="Town C.D."/>
            <person name="Roe B.A."/>
        </authorList>
    </citation>
    <scope>NUCLEOTIDE SEQUENCE [LARGE SCALE GENOMIC DNA]</scope>
    <source>
        <strain evidence="1">A17</strain>
        <strain evidence="2 3">cv. Jemalong A17</strain>
    </source>
</reference>
<dbReference type="EMBL" id="CM001220">
    <property type="protein sequence ID" value="AES87251.1"/>
    <property type="molecule type" value="Genomic_DNA"/>
</dbReference>
<dbReference type="SUPFAM" id="SSF52540">
    <property type="entry name" value="P-loop containing nucleoside triphosphate hydrolases"/>
    <property type="match status" value="1"/>
</dbReference>
<name>G7JDC3_MEDTR</name>
<proteinExistence type="predicted"/>
<accession>G7JDC3</accession>
<evidence type="ECO:0000313" key="3">
    <source>
        <dbReference type="Proteomes" id="UP000002051"/>
    </source>
</evidence>
<dbReference type="OMA" id="IDEGICQ"/>